<dbReference type="InterPro" id="IPR003959">
    <property type="entry name" value="ATPase_AAA_core"/>
</dbReference>
<dbReference type="PANTHER" id="PTHR43581">
    <property type="entry name" value="ATP/GTP PHOSPHATASE"/>
    <property type="match status" value="1"/>
</dbReference>
<proteinExistence type="predicted"/>
<dbReference type="InterPro" id="IPR051396">
    <property type="entry name" value="Bact_Antivir_Def_Nuclease"/>
</dbReference>
<evidence type="ECO:0000313" key="3">
    <source>
        <dbReference type="Proteomes" id="UP001074635"/>
    </source>
</evidence>
<sequence length="597" mass="69044">MDANKLRELLENESLEPFIRQIRFPQYKSLALFTSIDFTFPITAIVGANGTNKSSVLRALYGAPSHTNLGNFWFSTDTDPIEEGDTFPNCFIYSYKHPKLQKNIEILKTRVERENDPDYWEPSRPIQRYKMEKMPKYEKPNKDFYRVQTRWNPIKKTVKLIDFRHSLSAFDKCFYYGDFSSTDTLKSKKNFIRRRAKHLNRALNNKAESYMFFGKQRVVSKENRILNKEETQFISEILGREYTEIQLIHHDFFNTDGHTARIKLKNLKYTEAFAGSGEFAAIKLVTEICSSPMKSLILLDEPEVSLHPGAQERLLSFLYQQVIRKKLQIVFTTHSPALIRDLPPDAIKVLSVSEQDEVTLVSQSSYPEEAFVQIGEPISGKLIILVEDRLAQELVKMALRRHYPNLLNVIEICYYPGGVSTIFKRYLPLFAAEGREKVICLLDGDQRPENPWPSEVEVRRALDSELDDLIQAQIGDNQVELTIDGGPKERQAQQKSQLQRQFLSWCHQCVRYLPTEACPEQFILEKNQLAGLVPAKSHFEQLTRAELGYLKNEPITSDEIFSTQRRHLAMINEDDEDIKKIANIINDFLNGRGNEVS</sequence>
<evidence type="ECO:0000259" key="1">
    <source>
        <dbReference type="Pfam" id="PF13304"/>
    </source>
</evidence>
<dbReference type="SUPFAM" id="SSF52540">
    <property type="entry name" value="P-loop containing nucleoside triphosphate hydrolases"/>
    <property type="match status" value="1"/>
</dbReference>
<keyword evidence="3" id="KW-1185">Reference proteome</keyword>
<dbReference type="Gene3D" id="3.40.50.300">
    <property type="entry name" value="P-loop containing nucleotide triphosphate hydrolases"/>
    <property type="match status" value="1"/>
</dbReference>
<protein>
    <submittedName>
        <fullName evidence="2">AAA family ATPase</fullName>
    </submittedName>
</protein>
<dbReference type="Proteomes" id="UP001074635">
    <property type="component" value="Unassembled WGS sequence"/>
</dbReference>
<reference evidence="2" key="1">
    <citation type="submission" date="2023-08" db="EMBL/GenBank/DDBJ databases">
        <title>Study of Resistomes in environmental pathogenic environmental.</title>
        <authorList>
            <person name="Bhattacharjee A."/>
            <person name="Singh A.K."/>
        </authorList>
    </citation>
    <scope>NUCLEOTIDE SEQUENCE</scope>
    <source>
        <strain evidence="2">S1</strain>
    </source>
</reference>
<dbReference type="RefSeq" id="WP_268378291.1">
    <property type="nucleotide sequence ID" value="NZ_JAPQTC020000004.1"/>
</dbReference>
<organism evidence="2 3">
    <name type="scientific">Alcaligenes nematophilus</name>
    <dbReference type="NCBI Taxonomy" id="2994643"/>
    <lineage>
        <taxon>Bacteria</taxon>
        <taxon>Pseudomonadati</taxon>
        <taxon>Pseudomonadota</taxon>
        <taxon>Betaproteobacteria</taxon>
        <taxon>Burkholderiales</taxon>
        <taxon>Alcaligenaceae</taxon>
        <taxon>Alcaligenes</taxon>
    </lineage>
</organism>
<comment type="caution">
    <text evidence="2">The sequence shown here is derived from an EMBL/GenBank/DDBJ whole genome shotgun (WGS) entry which is preliminary data.</text>
</comment>
<dbReference type="EMBL" id="JAPQTC020000004">
    <property type="protein sequence ID" value="MDT8505193.1"/>
    <property type="molecule type" value="Genomic_DNA"/>
</dbReference>
<dbReference type="PANTHER" id="PTHR43581:SF2">
    <property type="entry name" value="EXCINUCLEASE ATPASE SUBUNIT"/>
    <property type="match status" value="1"/>
</dbReference>
<dbReference type="Pfam" id="PF13304">
    <property type="entry name" value="AAA_21"/>
    <property type="match status" value="1"/>
</dbReference>
<accession>A0ABU3MTU0</accession>
<gene>
    <name evidence="2" type="ORF">OYC61_012875</name>
</gene>
<feature type="domain" description="ATPase AAA-type core" evidence="1">
    <location>
        <begin position="42"/>
        <end position="339"/>
    </location>
</feature>
<name>A0ABU3MTU0_9BURK</name>
<dbReference type="InterPro" id="IPR027417">
    <property type="entry name" value="P-loop_NTPase"/>
</dbReference>
<evidence type="ECO:0000313" key="2">
    <source>
        <dbReference type="EMBL" id="MDT8505193.1"/>
    </source>
</evidence>